<organism evidence="5 6">
    <name type="scientific">Hymenobacter ginkgonis</name>
    <dbReference type="NCBI Taxonomy" id="2682976"/>
    <lineage>
        <taxon>Bacteria</taxon>
        <taxon>Pseudomonadati</taxon>
        <taxon>Bacteroidota</taxon>
        <taxon>Cytophagia</taxon>
        <taxon>Cytophagales</taxon>
        <taxon>Hymenobacteraceae</taxon>
        <taxon>Hymenobacter</taxon>
    </lineage>
</organism>
<dbReference type="Proteomes" id="UP000441336">
    <property type="component" value="Unassembled WGS sequence"/>
</dbReference>
<keyword evidence="3" id="KW-0804">Transcription</keyword>
<dbReference type="GO" id="GO:0003700">
    <property type="term" value="F:DNA-binding transcription factor activity"/>
    <property type="evidence" value="ECO:0007669"/>
    <property type="project" value="InterPro"/>
</dbReference>
<evidence type="ECO:0000313" key="5">
    <source>
        <dbReference type="EMBL" id="MVN77028.1"/>
    </source>
</evidence>
<accession>A0A7K1TF59</accession>
<dbReference type="GO" id="GO:0003677">
    <property type="term" value="F:DNA binding"/>
    <property type="evidence" value="ECO:0007669"/>
    <property type="project" value="UniProtKB-KW"/>
</dbReference>
<evidence type="ECO:0000256" key="1">
    <source>
        <dbReference type="ARBA" id="ARBA00023015"/>
    </source>
</evidence>
<comment type="caution">
    <text evidence="5">The sequence shown here is derived from an EMBL/GenBank/DDBJ whole genome shotgun (WGS) entry which is preliminary data.</text>
</comment>
<evidence type="ECO:0000313" key="6">
    <source>
        <dbReference type="Proteomes" id="UP000441336"/>
    </source>
</evidence>
<dbReference type="PANTHER" id="PTHR30363">
    <property type="entry name" value="HTH-TYPE TRANSCRIPTIONAL REGULATOR SRLR-RELATED"/>
    <property type="match status" value="1"/>
</dbReference>
<dbReference type="PRINTS" id="PR00037">
    <property type="entry name" value="HTHLACR"/>
</dbReference>
<dbReference type="InterPro" id="IPR036390">
    <property type="entry name" value="WH_DNA-bd_sf"/>
</dbReference>
<proteinExistence type="predicted"/>
<dbReference type="PROSITE" id="PS00894">
    <property type="entry name" value="HTH_DEOR_1"/>
    <property type="match status" value="1"/>
</dbReference>
<evidence type="ECO:0000256" key="3">
    <source>
        <dbReference type="ARBA" id="ARBA00023163"/>
    </source>
</evidence>
<dbReference type="AlphaFoldDB" id="A0A7K1TF59"/>
<dbReference type="Pfam" id="PF00455">
    <property type="entry name" value="DeoRC"/>
    <property type="match status" value="1"/>
</dbReference>
<dbReference type="Pfam" id="PF08220">
    <property type="entry name" value="HTH_DeoR"/>
    <property type="match status" value="1"/>
</dbReference>
<sequence length="250" mass="26714">MNFQLRKHYILTTLEQQRSLTVAEAAQHLGTTHITIRRDLAELATQGLLVRTHGGAVLPSVAKHPVAFARKAAANLAQKEYICQLAAGHVAEGDTLFLDCGSTSVLLCPLIRHLRLRVVTNSLPVLFELVGSAVQVVLIGGEVDAARQAVHGALAVEQLRRYAVDKAFLGVDGLSLQRGLSANGEPEASISQAVLAGAGHVYLLCDSSKLEQDKYLQFAPLSAIGTLVTDQQAPPELVARYRAAGVRVVC</sequence>
<keyword evidence="6" id="KW-1185">Reference proteome</keyword>
<protein>
    <submittedName>
        <fullName evidence="5">DeoR family transcriptional regulator</fullName>
    </submittedName>
</protein>
<dbReference type="Gene3D" id="3.40.50.1360">
    <property type="match status" value="1"/>
</dbReference>
<dbReference type="SMART" id="SM01134">
    <property type="entry name" value="DeoRC"/>
    <property type="match status" value="1"/>
</dbReference>
<feature type="domain" description="HTH deoR-type" evidence="4">
    <location>
        <begin position="3"/>
        <end position="58"/>
    </location>
</feature>
<gene>
    <name evidence="5" type="ORF">GO988_11890</name>
</gene>
<dbReference type="InterPro" id="IPR014036">
    <property type="entry name" value="DeoR-like_C"/>
</dbReference>
<dbReference type="RefSeq" id="WP_157565665.1">
    <property type="nucleotide sequence ID" value="NZ_WQKZ01000003.1"/>
</dbReference>
<dbReference type="SUPFAM" id="SSF100950">
    <property type="entry name" value="NagB/RpiA/CoA transferase-like"/>
    <property type="match status" value="1"/>
</dbReference>
<dbReference type="InterPro" id="IPR018356">
    <property type="entry name" value="Tscrpt_reg_HTH_DeoR_CS"/>
</dbReference>
<evidence type="ECO:0000256" key="2">
    <source>
        <dbReference type="ARBA" id="ARBA00023125"/>
    </source>
</evidence>
<name>A0A7K1TF59_9BACT</name>
<dbReference type="PANTHER" id="PTHR30363:SF44">
    <property type="entry name" value="AGA OPERON TRANSCRIPTIONAL REPRESSOR-RELATED"/>
    <property type="match status" value="1"/>
</dbReference>
<dbReference type="InterPro" id="IPR050313">
    <property type="entry name" value="Carb_Metab_HTH_regulators"/>
</dbReference>
<dbReference type="SMART" id="SM00420">
    <property type="entry name" value="HTH_DEOR"/>
    <property type="match status" value="1"/>
</dbReference>
<dbReference type="PROSITE" id="PS51000">
    <property type="entry name" value="HTH_DEOR_2"/>
    <property type="match status" value="1"/>
</dbReference>
<dbReference type="SUPFAM" id="SSF46785">
    <property type="entry name" value="Winged helix' DNA-binding domain"/>
    <property type="match status" value="1"/>
</dbReference>
<keyword evidence="2" id="KW-0238">DNA-binding</keyword>
<reference evidence="5 6" key="1">
    <citation type="submission" date="2019-12" db="EMBL/GenBank/DDBJ databases">
        <title>Hymenobacter sp. HMF4947 Genome sequencing and assembly.</title>
        <authorList>
            <person name="Kang H."/>
            <person name="Cha I."/>
            <person name="Kim H."/>
            <person name="Joh K."/>
        </authorList>
    </citation>
    <scope>NUCLEOTIDE SEQUENCE [LARGE SCALE GENOMIC DNA]</scope>
    <source>
        <strain evidence="5 6">HMF4947</strain>
    </source>
</reference>
<keyword evidence="1" id="KW-0805">Transcription regulation</keyword>
<dbReference type="InterPro" id="IPR037171">
    <property type="entry name" value="NagB/RpiA_transferase-like"/>
</dbReference>
<dbReference type="InterPro" id="IPR001034">
    <property type="entry name" value="DeoR_HTH"/>
</dbReference>
<evidence type="ECO:0000259" key="4">
    <source>
        <dbReference type="PROSITE" id="PS51000"/>
    </source>
</evidence>
<dbReference type="EMBL" id="WQKZ01000003">
    <property type="protein sequence ID" value="MVN77028.1"/>
    <property type="molecule type" value="Genomic_DNA"/>
</dbReference>